<proteinExistence type="predicted"/>
<evidence type="ECO:0000256" key="1">
    <source>
        <dbReference type="SAM" id="SignalP"/>
    </source>
</evidence>
<feature type="signal peptide" evidence="1">
    <location>
        <begin position="1"/>
        <end position="35"/>
    </location>
</feature>
<dbReference type="Pfam" id="PF08486">
    <property type="entry name" value="SpoIID"/>
    <property type="match status" value="1"/>
</dbReference>
<dbReference type="EMBL" id="CP011371">
    <property type="protein sequence ID" value="AKJ29913.1"/>
    <property type="molecule type" value="Genomic_DNA"/>
</dbReference>
<sequence length="594" mass="64122">MRRNHVRTDHAPFAGVWRVATAALLAGALLSAAHAREPGPGELQLAWLDAAGEVQAVTLRADGSASTTRVEDLGPTSGVALGSLWKLVSYARLAEGAAREPEYRCQGGRPDEVYCCNPGQQIGRGTALWRSCGLYFDATRVQWDRLPPGGALGALPPSMAALQQGRHLDEHQRVPLRDWLSWLGQWPAPVRQQAQDDLLGYWLQGPGRAVLGQVGSRLRVKTFTMAREEAGGQGQRWAGASGWTGEGTPIWMAARGTSAQVLPTWAARVLQHLDGEGLRAAPSLGQVATDASDATCVRVDYFSRYPIARLHPEPSQQGVLPAGHYRVQFANGQRLSIESRRDLRWSRGDDGRVRLEGRLTLEDYVARVVEREGRAEPAAAAQALAVAARTYVLARGRPDAGCLAIADSSALQRVAPRPPSRGARAAATYTAGLVLKGAEGRYHSSQAAPNVMSWADSVRAAEAGERFDELLRHAYPQAALTARAGAAGSSCEALPLAEHWLTTRRAVWQRMLAGEPGYAPPAQVRVCRLAGGRPHALRAAGRLYVSGVQSLEERLTLTHEYLHLAFSGHPRSADESFIERLARRLLGLDDEGAS</sequence>
<organism evidence="4 5">
    <name type="scientific">Caldimonas brevitalea</name>
    <dbReference type="NCBI Taxonomy" id="413882"/>
    <lineage>
        <taxon>Bacteria</taxon>
        <taxon>Pseudomonadati</taxon>
        <taxon>Pseudomonadota</taxon>
        <taxon>Betaproteobacteria</taxon>
        <taxon>Burkholderiales</taxon>
        <taxon>Sphaerotilaceae</taxon>
        <taxon>Caldimonas</taxon>
    </lineage>
</organism>
<feature type="domain" description="DUF2300" evidence="3">
    <location>
        <begin position="453"/>
        <end position="570"/>
    </location>
</feature>
<dbReference type="Pfam" id="PF10062">
    <property type="entry name" value="DUF2300"/>
    <property type="match status" value="1"/>
</dbReference>
<feature type="chain" id="PRO_5005183638" evidence="1">
    <location>
        <begin position="36"/>
        <end position="594"/>
    </location>
</feature>
<accession>A0A0G3BPJ9</accession>
<name>A0A0G3BPJ9_9BURK</name>
<dbReference type="OrthoDB" id="7017274at2"/>
<evidence type="ECO:0000259" key="2">
    <source>
        <dbReference type="Pfam" id="PF08486"/>
    </source>
</evidence>
<dbReference type="Proteomes" id="UP000035352">
    <property type="component" value="Chromosome"/>
</dbReference>
<keyword evidence="1" id="KW-0732">Signal</keyword>
<keyword evidence="5" id="KW-1185">Reference proteome</keyword>
<evidence type="ECO:0000259" key="3">
    <source>
        <dbReference type="Pfam" id="PF10062"/>
    </source>
</evidence>
<feature type="domain" description="Sporulation stage II protein D amidase enhancer LytB N-terminal" evidence="2">
    <location>
        <begin position="357"/>
        <end position="413"/>
    </location>
</feature>
<gene>
    <name evidence="4" type="ORF">AAW51_3222</name>
</gene>
<dbReference type="AlphaFoldDB" id="A0A0G3BPJ9"/>
<evidence type="ECO:0000313" key="4">
    <source>
        <dbReference type="EMBL" id="AKJ29913.1"/>
    </source>
</evidence>
<dbReference type="KEGG" id="pbh:AAW51_3222"/>
<dbReference type="InterPro" id="IPR013693">
    <property type="entry name" value="SpoIID/LytB_N"/>
</dbReference>
<evidence type="ECO:0000313" key="5">
    <source>
        <dbReference type="Proteomes" id="UP000035352"/>
    </source>
</evidence>
<reference evidence="4 5" key="1">
    <citation type="submission" date="2015-05" db="EMBL/GenBank/DDBJ databases">
        <authorList>
            <person name="Tang B."/>
            <person name="Yu Y."/>
        </authorList>
    </citation>
    <scope>NUCLEOTIDE SEQUENCE [LARGE SCALE GENOMIC DNA]</scope>
    <source>
        <strain evidence="4 5">DSM 7029</strain>
    </source>
</reference>
<dbReference type="RefSeq" id="WP_053013643.1">
    <property type="nucleotide sequence ID" value="NZ_CP011371.1"/>
</dbReference>
<dbReference type="STRING" id="413882.AAW51_3222"/>
<protein>
    <submittedName>
        <fullName evidence="4">Signal peptide protein</fullName>
    </submittedName>
</protein>
<dbReference type="InterPro" id="IPR018748">
    <property type="entry name" value="DUF2300_secreted"/>
</dbReference>